<dbReference type="Proteomes" id="UP000007463">
    <property type="component" value="Chromosome"/>
</dbReference>
<dbReference type="eggNOG" id="COG3291">
    <property type="taxonomic scope" value="Bacteria"/>
</dbReference>
<proteinExistence type="predicted"/>
<evidence type="ECO:0000313" key="5">
    <source>
        <dbReference type="Proteomes" id="UP000007463"/>
    </source>
</evidence>
<dbReference type="OrthoDB" id="9765926at2"/>
<dbReference type="NCBIfam" id="TIGR04183">
    <property type="entry name" value="Por_Secre_tail"/>
    <property type="match status" value="1"/>
</dbReference>
<sequence length="473" mass="51201" precursor="true">MRFLYLLSLLIFSCNVSAQNEVSTLYFGTTLLDFRHQPPLVLSNQAKESLECAASICDPQGNLLFYSNGGVSPTATQYQGGVFSPNHSYLQNGNFTDSGGCVSSFQGAIALPDPEGITPTNRKYYLFTKDCLESTFSGNQYNSGLTYSIIDMNANSGQGAVISRYNVLVPYHIISGHKSNYEPVTAVLDSDGEAKKSGEAGYWLFSYTDDSLYHIHFGVGGFNQFQKLVGGEGALVVSPNRRFMTVGNALYDLDPVLGTVQFRAALGSSVQAAFSPDGTKLYLISGTTLKQYDLEQANVLATVQNIASVNTNSKIILAPSKRILIYQESVSFIDGEIVCPNNLGVACGLDPANISLGGGISPSSEKPNIPAHYLYGTTTNCHLGIEQEQENSFSVFPNPSNGNFVVQLNATSTNKLTLSIVDLAGRIVRTEQISELSEKNQIEVHVSNLQKGNYFLVLDSEEGLPVTKVFLIE</sequence>
<evidence type="ECO:0000313" key="4">
    <source>
        <dbReference type="EMBL" id="AEA44780.1"/>
    </source>
</evidence>
<dbReference type="SUPFAM" id="SSF82171">
    <property type="entry name" value="DPP6 N-terminal domain-like"/>
    <property type="match status" value="1"/>
</dbReference>
<reference evidence="5" key="2">
    <citation type="submission" date="2011-02" db="EMBL/GenBank/DDBJ databases">
        <title>The complete genome of Fluviicola taffensis DSM 16823.</title>
        <authorList>
            <consortium name="US DOE Joint Genome Institute (JGI-PGF)"/>
            <person name="Lucas S."/>
            <person name="Copeland A."/>
            <person name="Lapidus A."/>
            <person name="Bruce D."/>
            <person name="Goodwin L."/>
            <person name="Pitluck S."/>
            <person name="Kyrpides N."/>
            <person name="Mavromatis K."/>
            <person name="Ivanova N."/>
            <person name="Mikhailova N."/>
            <person name="Pagani I."/>
            <person name="Chertkov O."/>
            <person name="Detter J.C."/>
            <person name="Han C."/>
            <person name="Tapia R."/>
            <person name="Land M."/>
            <person name="Hauser L."/>
            <person name="Markowitz V."/>
            <person name="Cheng J.-F."/>
            <person name="Hugenholtz P."/>
            <person name="Woyke T."/>
            <person name="Wu D."/>
            <person name="Tindall B."/>
            <person name="Pomrenke H.G."/>
            <person name="Brambilla E."/>
            <person name="Klenk H.-P."/>
            <person name="Eisen J.A."/>
        </authorList>
    </citation>
    <scope>NUCLEOTIDE SEQUENCE [LARGE SCALE GENOMIC DNA]</scope>
    <source>
        <strain evidence="5">DSM 16823 / RW262 / RW262</strain>
    </source>
</reference>
<dbReference type="EMBL" id="CP002542">
    <property type="protein sequence ID" value="AEA44780.1"/>
    <property type="molecule type" value="Genomic_DNA"/>
</dbReference>
<dbReference type="STRING" id="755732.Fluta_2800"/>
<dbReference type="Pfam" id="PF18962">
    <property type="entry name" value="Por_Secre_tail"/>
    <property type="match status" value="1"/>
</dbReference>
<accession>F2IGZ9</accession>
<dbReference type="KEGG" id="fte:Fluta_2800"/>
<feature type="domain" description="Secretion system C-terminal sorting" evidence="3">
    <location>
        <begin position="395"/>
        <end position="468"/>
    </location>
</feature>
<keyword evidence="5" id="KW-1185">Reference proteome</keyword>
<dbReference type="InterPro" id="IPR026444">
    <property type="entry name" value="Secre_tail"/>
</dbReference>
<feature type="chain" id="PRO_5003283465" description="Secretion system C-terminal sorting domain-containing protein" evidence="2">
    <location>
        <begin position="19"/>
        <end position="473"/>
    </location>
</feature>
<organism evidence="4 5">
    <name type="scientific">Fluviicola taffensis (strain DSM 16823 / NCIMB 13979 / RW262)</name>
    <dbReference type="NCBI Taxonomy" id="755732"/>
    <lineage>
        <taxon>Bacteria</taxon>
        <taxon>Pseudomonadati</taxon>
        <taxon>Bacteroidota</taxon>
        <taxon>Flavobacteriia</taxon>
        <taxon>Flavobacteriales</taxon>
        <taxon>Crocinitomicaceae</taxon>
        <taxon>Fluviicola</taxon>
    </lineage>
</organism>
<dbReference type="HOGENOM" id="CLU_577154_0_0_10"/>
<feature type="signal peptide" evidence="2">
    <location>
        <begin position="1"/>
        <end position="18"/>
    </location>
</feature>
<keyword evidence="1 2" id="KW-0732">Signal</keyword>
<evidence type="ECO:0000256" key="2">
    <source>
        <dbReference type="SAM" id="SignalP"/>
    </source>
</evidence>
<dbReference type="AlphaFoldDB" id="F2IGZ9"/>
<gene>
    <name evidence="4" type="ordered locus">Fluta_2800</name>
</gene>
<evidence type="ECO:0000259" key="3">
    <source>
        <dbReference type="Pfam" id="PF18962"/>
    </source>
</evidence>
<reference evidence="4 5" key="1">
    <citation type="journal article" date="2011" name="Stand. Genomic Sci.">
        <title>Complete genome sequence of the gliding freshwater bacterium Fluviicola taffensis type strain (RW262).</title>
        <authorList>
            <person name="Woyke T."/>
            <person name="Chertkov O."/>
            <person name="Lapidus A."/>
            <person name="Nolan M."/>
            <person name="Lucas S."/>
            <person name="Del Rio T.G."/>
            <person name="Tice H."/>
            <person name="Cheng J.F."/>
            <person name="Tapia R."/>
            <person name="Han C."/>
            <person name="Goodwin L."/>
            <person name="Pitluck S."/>
            <person name="Liolios K."/>
            <person name="Pagani I."/>
            <person name="Ivanova N."/>
            <person name="Huntemann M."/>
            <person name="Mavromatis K."/>
            <person name="Mikhailova N."/>
            <person name="Pati A."/>
            <person name="Chen A."/>
            <person name="Palaniappan K."/>
            <person name="Land M."/>
            <person name="Hauser L."/>
            <person name="Brambilla E.M."/>
            <person name="Rohde M."/>
            <person name="Mwirichia R."/>
            <person name="Sikorski J."/>
            <person name="Tindall B.J."/>
            <person name="Goker M."/>
            <person name="Bristow J."/>
            <person name="Eisen J.A."/>
            <person name="Markowitz V."/>
            <person name="Hugenholtz P."/>
            <person name="Klenk H.P."/>
            <person name="Kyrpides N.C."/>
        </authorList>
    </citation>
    <scope>NUCLEOTIDE SEQUENCE [LARGE SCALE GENOMIC DNA]</scope>
    <source>
        <strain evidence="5">DSM 16823 / RW262 / RW262</strain>
    </source>
</reference>
<protein>
    <recommendedName>
        <fullName evidence="3">Secretion system C-terminal sorting domain-containing protein</fullName>
    </recommendedName>
</protein>
<evidence type="ECO:0000256" key="1">
    <source>
        <dbReference type="ARBA" id="ARBA00022729"/>
    </source>
</evidence>
<dbReference type="RefSeq" id="WP_013687549.1">
    <property type="nucleotide sequence ID" value="NC_015321.1"/>
</dbReference>
<name>F2IGZ9_FLUTR</name>